<dbReference type="AlphaFoldDB" id="A0A6I4MRK9"/>
<reference evidence="1" key="1">
    <citation type="submission" date="2019-12" db="EMBL/GenBank/DDBJ databases">
        <title>Actinomadura physcomitrii sp. nov., a novel actinomycete isolated from moss [Physcomitrium sphaericum (Ludw) Fuernr].</title>
        <authorList>
            <person name="Zhuang X."/>
        </authorList>
    </citation>
    <scope>NUCLEOTIDE SEQUENCE [LARGE SCALE GENOMIC DNA]</scope>
    <source>
        <strain evidence="1">LD22</strain>
    </source>
</reference>
<proteinExistence type="predicted"/>
<name>A0A6I4MRK9_9ACTN</name>
<organism evidence="1 2">
    <name type="scientific">Actinomadura physcomitrii</name>
    <dbReference type="NCBI Taxonomy" id="2650748"/>
    <lineage>
        <taxon>Bacteria</taxon>
        <taxon>Bacillati</taxon>
        <taxon>Actinomycetota</taxon>
        <taxon>Actinomycetes</taxon>
        <taxon>Streptosporangiales</taxon>
        <taxon>Thermomonosporaceae</taxon>
        <taxon>Actinomadura</taxon>
    </lineage>
</organism>
<evidence type="ECO:0000313" key="2">
    <source>
        <dbReference type="Proteomes" id="UP000462055"/>
    </source>
</evidence>
<sequence>MATGCEVGTVQSRGPTQVRQLAALGIGGNERVVITRHSVIYRWGLDS</sequence>
<comment type="caution">
    <text evidence="1">The sequence shown here is derived from an EMBL/GenBank/DDBJ whole genome shotgun (WGS) entry which is preliminary data.</text>
</comment>
<dbReference type="Proteomes" id="UP000462055">
    <property type="component" value="Unassembled WGS sequence"/>
</dbReference>
<dbReference type="EMBL" id="WBMS02000097">
    <property type="protein sequence ID" value="MWA07630.1"/>
    <property type="molecule type" value="Genomic_DNA"/>
</dbReference>
<dbReference type="RefSeq" id="WP_160574034.1">
    <property type="nucleotide sequence ID" value="NZ_WBMS02000097.1"/>
</dbReference>
<evidence type="ECO:0000313" key="1">
    <source>
        <dbReference type="EMBL" id="MWA07630.1"/>
    </source>
</evidence>
<keyword evidence="2" id="KW-1185">Reference proteome</keyword>
<protein>
    <submittedName>
        <fullName evidence="1">Uncharacterized protein</fullName>
    </submittedName>
</protein>
<gene>
    <name evidence="1" type="ORF">F8568_046450</name>
</gene>
<accession>A0A6I4MRK9</accession>